<dbReference type="InterPro" id="IPR032675">
    <property type="entry name" value="LRR_dom_sf"/>
</dbReference>
<dbReference type="Proteomes" id="UP001634393">
    <property type="component" value="Unassembled WGS sequence"/>
</dbReference>
<evidence type="ECO:0000313" key="2">
    <source>
        <dbReference type="Proteomes" id="UP001634393"/>
    </source>
</evidence>
<dbReference type="SUPFAM" id="SSF52058">
    <property type="entry name" value="L domain-like"/>
    <property type="match status" value="1"/>
</dbReference>
<dbReference type="InterPro" id="IPR044974">
    <property type="entry name" value="Disease_R_plants"/>
</dbReference>
<comment type="caution">
    <text evidence="1">The sequence shown here is derived from an EMBL/GenBank/DDBJ whole genome shotgun (WGS) entry which is preliminary data.</text>
</comment>
<evidence type="ECO:0000313" key="1">
    <source>
        <dbReference type="EMBL" id="KAL3824746.1"/>
    </source>
</evidence>
<reference evidence="1 2" key="1">
    <citation type="submission" date="2024-12" db="EMBL/GenBank/DDBJ databases">
        <title>The unique morphological basis and parallel evolutionary history of personate flowers in Penstemon.</title>
        <authorList>
            <person name="Depatie T.H."/>
            <person name="Wessinger C.A."/>
        </authorList>
    </citation>
    <scope>NUCLEOTIDE SEQUENCE [LARGE SCALE GENOMIC DNA]</scope>
    <source>
        <strain evidence="1">WTNN_2</strain>
        <tissue evidence="1">Leaf</tissue>
    </source>
</reference>
<dbReference type="EMBL" id="JBJXBP010000006">
    <property type="protein sequence ID" value="KAL3824746.1"/>
    <property type="molecule type" value="Genomic_DNA"/>
</dbReference>
<dbReference type="PANTHER" id="PTHR11017:SF305">
    <property type="entry name" value="TMV RESISTANCE PROTEIN N-LIKE"/>
    <property type="match status" value="1"/>
</dbReference>
<dbReference type="Gene3D" id="3.80.10.10">
    <property type="entry name" value="Ribonuclease Inhibitor"/>
    <property type="match status" value="1"/>
</dbReference>
<keyword evidence="2" id="KW-1185">Reference proteome</keyword>
<dbReference type="PANTHER" id="PTHR11017">
    <property type="entry name" value="LEUCINE-RICH REPEAT-CONTAINING PROTEIN"/>
    <property type="match status" value="1"/>
</dbReference>
<sequence length="173" mass="20327">MQNLKLLKLNYMSLSEHYKEFPRRLRWLSWRNCSLRSIPGDFPLENIVVIDIRYNSLKQLWKGVKVHYPNIEKLILKDCVKLELIHESICVVKYISLLNLKGCKSLRNLPKNMGAMKSLKTLDISGCLTLQWVPMQLTDELDFSKLRFQSWRNSFVSCILHMISFPISILISN</sequence>
<protein>
    <submittedName>
        <fullName evidence="1">Uncharacterized protein</fullName>
    </submittedName>
</protein>
<gene>
    <name evidence="1" type="ORF">ACJIZ3_020775</name>
</gene>
<accession>A0ABD3SK16</accession>
<proteinExistence type="predicted"/>
<organism evidence="1 2">
    <name type="scientific">Penstemon smallii</name>
    <dbReference type="NCBI Taxonomy" id="265156"/>
    <lineage>
        <taxon>Eukaryota</taxon>
        <taxon>Viridiplantae</taxon>
        <taxon>Streptophyta</taxon>
        <taxon>Embryophyta</taxon>
        <taxon>Tracheophyta</taxon>
        <taxon>Spermatophyta</taxon>
        <taxon>Magnoliopsida</taxon>
        <taxon>eudicotyledons</taxon>
        <taxon>Gunneridae</taxon>
        <taxon>Pentapetalae</taxon>
        <taxon>asterids</taxon>
        <taxon>lamiids</taxon>
        <taxon>Lamiales</taxon>
        <taxon>Plantaginaceae</taxon>
        <taxon>Cheloneae</taxon>
        <taxon>Penstemon</taxon>
    </lineage>
</organism>
<dbReference type="AlphaFoldDB" id="A0ABD3SK16"/>
<name>A0ABD3SK16_9LAMI</name>